<dbReference type="Proteomes" id="UP001236652">
    <property type="component" value="Chromosome"/>
</dbReference>
<evidence type="ECO:0000256" key="8">
    <source>
        <dbReference type="SAM" id="Phobius"/>
    </source>
</evidence>
<evidence type="ECO:0000313" key="11">
    <source>
        <dbReference type="Proteomes" id="UP001236652"/>
    </source>
</evidence>
<keyword evidence="4 8" id="KW-0812">Transmembrane</keyword>
<dbReference type="CDD" id="cd16015">
    <property type="entry name" value="LTA_synthase"/>
    <property type="match status" value="1"/>
</dbReference>
<feature type="transmembrane region" description="Helical" evidence="8">
    <location>
        <begin position="152"/>
        <end position="169"/>
    </location>
</feature>
<evidence type="ECO:0000256" key="5">
    <source>
        <dbReference type="ARBA" id="ARBA00022989"/>
    </source>
</evidence>
<sequence length="628" mass="72497">MLQRKSLPLYLVAALLFGVKTYFVYRFIFDLSIENFLQEIILIINPFATAVLFFTFVVLLKPERQIKYIKHLSLLMTLVLYFNVLYYRSFTDFLTIPVLFQTNNVGDLGSSILGLVYATDLLLFVDVAIVYYLSKRVAVDAQPRFKGMKFKAAGIAIVLVMTNFVLAEIERPMLFQRTFDREYLVKNIGVFNYHIYDVALHSKTKAQRVLADGSEMSDIRDYVQNEVKSKQESELEGIAEGKNVIYISAESLQSFVINKKINGKEITPFLNDLIDDSYYFENFYHQTEQGKTSDSEFVVENSLYPLGRGAVFFTHSQNEFNAVPEIVGENGYHSAVYHANNKSFWNRDVMYDSLEYDQFFGEESFDVTPENTIGWGLDDKAFFDQGVDKLKDLEEPYYAKFITLTNHFPFELPEEDQHIDKYDSSSKTLNQYFTTVRYMDESIEKFFQKLKDEGLYKDSIIVIYGDHYGISEYHNNAMSQFLGKEITPYEHTQLQRVPFFIHIPGHEGNKVISKPSGQMDVKPTILSMLGIDTGGDIEFGTDLFTDDVDPFVVLRDGSFITEDYLYASGHCYDRESGEELEGDSCEPLQKKAQQELDYSDQIVYGDLFRFYDFQNGTVADEKDKEDKN</sequence>
<dbReference type="PANTHER" id="PTHR47371:SF1">
    <property type="entry name" value="LIPOTEICHOIC ACID SYNTHASE-LIKE YQGS"/>
    <property type="match status" value="1"/>
</dbReference>
<proteinExistence type="inferred from homology"/>
<evidence type="ECO:0000313" key="10">
    <source>
        <dbReference type="EMBL" id="WIF96934.1"/>
    </source>
</evidence>
<feature type="transmembrane region" description="Helical" evidence="8">
    <location>
        <begin position="40"/>
        <end position="60"/>
    </location>
</feature>
<gene>
    <name evidence="10" type="ORF">QNI29_14420</name>
</gene>
<feature type="transmembrane region" description="Helical" evidence="8">
    <location>
        <begin position="110"/>
        <end position="132"/>
    </location>
</feature>
<evidence type="ECO:0000256" key="7">
    <source>
        <dbReference type="PIRNR" id="PIRNR005091"/>
    </source>
</evidence>
<feature type="transmembrane region" description="Helical" evidence="8">
    <location>
        <begin position="72"/>
        <end position="90"/>
    </location>
</feature>
<accession>A0ABY8UTW4</accession>
<dbReference type="Gene3D" id="3.30.1120.170">
    <property type="match status" value="1"/>
</dbReference>
<keyword evidence="3 7" id="KW-1003">Cell membrane</keyword>
<name>A0ABY8UTW4_9BACI</name>
<comment type="subcellular location">
    <subcellularLocation>
        <location evidence="1">Cell membrane</location>
        <topology evidence="1">Multi-pass membrane protein</topology>
    </subcellularLocation>
</comment>
<evidence type="ECO:0000256" key="1">
    <source>
        <dbReference type="ARBA" id="ARBA00004651"/>
    </source>
</evidence>
<dbReference type="GO" id="GO:0016740">
    <property type="term" value="F:transferase activity"/>
    <property type="evidence" value="ECO:0007669"/>
    <property type="project" value="UniProtKB-KW"/>
</dbReference>
<evidence type="ECO:0000256" key="2">
    <source>
        <dbReference type="ARBA" id="ARBA00009983"/>
    </source>
</evidence>
<dbReference type="InterPro" id="IPR017850">
    <property type="entry name" value="Alkaline_phosphatase_core_sf"/>
</dbReference>
<dbReference type="InterPro" id="IPR050448">
    <property type="entry name" value="OpgB/LTA_synthase_biosynth"/>
</dbReference>
<dbReference type="EC" id="2.7.8.-" evidence="10"/>
<evidence type="ECO:0000256" key="6">
    <source>
        <dbReference type="ARBA" id="ARBA00023136"/>
    </source>
</evidence>
<protein>
    <submittedName>
        <fullName evidence="10">LTA synthase family protein</fullName>
        <ecNumber evidence="10">2.7.8.-</ecNumber>
    </submittedName>
</protein>
<dbReference type="PIRSF" id="PIRSF005091">
    <property type="entry name" value="Mmb_sulf_HI1246"/>
    <property type="match status" value="1"/>
</dbReference>
<evidence type="ECO:0000256" key="4">
    <source>
        <dbReference type="ARBA" id="ARBA00022692"/>
    </source>
</evidence>
<dbReference type="PANTHER" id="PTHR47371">
    <property type="entry name" value="LIPOTEICHOIC ACID SYNTHASE"/>
    <property type="match status" value="1"/>
</dbReference>
<keyword evidence="6 7" id="KW-0472">Membrane</keyword>
<evidence type="ECO:0000259" key="9">
    <source>
        <dbReference type="Pfam" id="PF00884"/>
    </source>
</evidence>
<dbReference type="InterPro" id="IPR012160">
    <property type="entry name" value="LtaS-like"/>
</dbReference>
<keyword evidence="11" id="KW-1185">Reference proteome</keyword>
<reference evidence="10 11" key="1">
    <citation type="submission" date="2023-05" db="EMBL/GenBank/DDBJ databases">
        <title>Comparative genomics reveals the evidence of polycyclic aromatic hydrocarbons degradation in moderately halophilic genus Pontibacillus.</title>
        <authorList>
            <person name="Yang H."/>
            <person name="Qian Z."/>
        </authorList>
    </citation>
    <scope>NUCLEOTIDE SEQUENCE [LARGE SCALE GENOMIC DNA]</scope>
    <source>
        <strain evidence="11">HN14</strain>
    </source>
</reference>
<organism evidence="10 11">
    <name type="scientific">Pontibacillus chungwhensis</name>
    <dbReference type="NCBI Taxonomy" id="265426"/>
    <lineage>
        <taxon>Bacteria</taxon>
        <taxon>Bacillati</taxon>
        <taxon>Bacillota</taxon>
        <taxon>Bacilli</taxon>
        <taxon>Bacillales</taxon>
        <taxon>Bacillaceae</taxon>
        <taxon>Pontibacillus</taxon>
    </lineage>
</organism>
<feature type="transmembrane region" description="Helical" evidence="8">
    <location>
        <begin position="7"/>
        <end position="28"/>
    </location>
</feature>
<dbReference type="EMBL" id="CP126446">
    <property type="protein sequence ID" value="WIF96934.1"/>
    <property type="molecule type" value="Genomic_DNA"/>
</dbReference>
<keyword evidence="10" id="KW-0808">Transferase</keyword>
<keyword evidence="5 8" id="KW-1133">Transmembrane helix</keyword>
<dbReference type="Gene3D" id="3.40.720.10">
    <property type="entry name" value="Alkaline Phosphatase, subunit A"/>
    <property type="match status" value="1"/>
</dbReference>
<dbReference type="InterPro" id="IPR000917">
    <property type="entry name" value="Sulfatase_N"/>
</dbReference>
<dbReference type="SUPFAM" id="SSF53649">
    <property type="entry name" value="Alkaline phosphatase-like"/>
    <property type="match status" value="1"/>
</dbReference>
<feature type="domain" description="Sulfatase N-terminal" evidence="9">
    <location>
        <begin position="242"/>
        <end position="531"/>
    </location>
</feature>
<evidence type="ECO:0000256" key="3">
    <source>
        <dbReference type="ARBA" id="ARBA00022475"/>
    </source>
</evidence>
<dbReference type="RefSeq" id="WP_231417196.1">
    <property type="nucleotide sequence ID" value="NZ_CP126446.1"/>
</dbReference>
<comment type="similarity">
    <text evidence="2 7">Belongs to the LTA synthase family.</text>
</comment>
<dbReference type="Pfam" id="PF00884">
    <property type="entry name" value="Sulfatase"/>
    <property type="match status" value="1"/>
</dbReference>